<accession>A0A5M3VVL1</accession>
<evidence type="ECO:0000313" key="4">
    <source>
        <dbReference type="Proteomes" id="UP000334990"/>
    </source>
</evidence>
<sequence>MTVSEVLGDRLRQLRKEAGLTQDRLARRAHVNDSYISLIETGRRVPSPEVTAALAAELGCTAEYLLYGKAGIPVQYSVETRGAASRRLLRPLKRPLAGFRPGDKVEYRQSGALLMITYIRRVGEGAVPGQ</sequence>
<dbReference type="Pfam" id="PF13560">
    <property type="entry name" value="HTH_31"/>
    <property type="match status" value="1"/>
</dbReference>
<dbReference type="RefSeq" id="WP_170316784.1">
    <property type="nucleotide sequence ID" value="NZ_BAAABN010000078.1"/>
</dbReference>
<dbReference type="AlphaFoldDB" id="A0A5M3VVL1"/>
<dbReference type="PANTHER" id="PTHR46797:SF1">
    <property type="entry name" value="METHYLPHOSPHONATE SYNTHASE"/>
    <property type="match status" value="1"/>
</dbReference>
<protein>
    <recommendedName>
        <fullName evidence="2">HTH cro/C1-type domain-containing protein</fullName>
    </recommendedName>
</protein>
<evidence type="ECO:0000256" key="1">
    <source>
        <dbReference type="ARBA" id="ARBA00023125"/>
    </source>
</evidence>
<dbReference type="PANTHER" id="PTHR46797">
    <property type="entry name" value="HTH-TYPE TRANSCRIPTIONAL REGULATOR"/>
    <property type="match status" value="1"/>
</dbReference>
<reference evidence="3 4" key="1">
    <citation type="submission" date="2019-10" db="EMBL/GenBank/DDBJ databases">
        <title>Whole genome shotgun sequence of Acrocarpospora corrugata NBRC 13972.</title>
        <authorList>
            <person name="Ichikawa N."/>
            <person name="Kimura A."/>
            <person name="Kitahashi Y."/>
            <person name="Komaki H."/>
            <person name="Oguchi A."/>
        </authorList>
    </citation>
    <scope>NUCLEOTIDE SEQUENCE [LARGE SCALE GENOMIC DNA]</scope>
    <source>
        <strain evidence="3 4">NBRC 13972</strain>
    </source>
</reference>
<keyword evidence="4" id="KW-1185">Reference proteome</keyword>
<dbReference type="Proteomes" id="UP000334990">
    <property type="component" value="Unassembled WGS sequence"/>
</dbReference>
<dbReference type="InterPro" id="IPR050807">
    <property type="entry name" value="TransReg_Diox_bact_type"/>
</dbReference>
<dbReference type="InterPro" id="IPR001387">
    <property type="entry name" value="Cro/C1-type_HTH"/>
</dbReference>
<dbReference type="Gene3D" id="1.10.260.40">
    <property type="entry name" value="lambda repressor-like DNA-binding domains"/>
    <property type="match status" value="1"/>
</dbReference>
<name>A0A5M3VVL1_9ACTN</name>
<dbReference type="SMART" id="SM00530">
    <property type="entry name" value="HTH_XRE"/>
    <property type="match status" value="1"/>
</dbReference>
<evidence type="ECO:0000259" key="2">
    <source>
        <dbReference type="PROSITE" id="PS50943"/>
    </source>
</evidence>
<organism evidence="3 4">
    <name type="scientific">Acrocarpospora corrugata</name>
    <dbReference type="NCBI Taxonomy" id="35763"/>
    <lineage>
        <taxon>Bacteria</taxon>
        <taxon>Bacillati</taxon>
        <taxon>Actinomycetota</taxon>
        <taxon>Actinomycetes</taxon>
        <taxon>Streptosporangiales</taxon>
        <taxon>Streptosporangiaceae</taxon>
        <taxon>Acrocarpospora</taxon>
    </lineage>
</organism>
<feature type="domain" description="HTH cro/C1-type" evidence="2">
    <location>
        <begin position="11"/>
        <end position="65"/>
    </location>
</feature>
<dbReference type="GO" id="GO:0003700">
    <property type="term" value="F:DNA-binding transcription factor activity"/>
    <property type="evidence" value="ECO:0007669"/>
    <property type="project" value="TreeGrafter"/>
</dbReference>
<comment type="caution">
    <text evidence="3">The sequence shown here is derived from an EMBL/GenBank/DDBJ whole genome shotgun (WGS) entry which is preliminary data.</text>
</comment>
<proteinExistence type="predicted"/>
<evidence type="ECO:0000313" key="3">
    <source>
        <dbReference type="EMBL" id="GER98770.1"/>
    </source>
</evidence>
<dbReference type="EMBL" id="BLAD01000037">
    <property type="protein sequence ID" value="GER98770.1"/>
    <property type="molecule type" value="Genomic_DNA"/>
</dbReference>
<dbReference type="SUPFAM" id="SSF47413">
    <property type="entry name" value="lambda repressor-like DNA-binding domains"/>
    <property type="match status" value="1"/>
</dbReference>
<dbReference type="GO" id="GO:0003677">
    <property type="term" value="F:DNA binding"/>
    <property type="evidence" value="ECO:0007669"/>
    <property type="project" value="UniProtKB-KW"/>
</dbReference>
<dbReference type="InterPro" id="IPR010982">
    <property type="entry name" value="Lambda_DNA-bd_dom_sf"/>
</dbReference>
<dbReference type="PROSITE" id="PS50943">
    <property type="entry name" value="HTH_CROC1"/>
    <property type="match status" value="1"/>
</dbReference>
<dbReference type="GO" id="GO:0005829">
    <property type="term" value="C:cytosol"/>
    <property type="evidence" value="ECO:0007669"/>
    <property type="project" value="TreeGrafter"/>
</dbReference>
<dbReference type="CDD" id="cd00093">
    <property type="entry name" value="HTH_XRE"/>
    <property type="match status" value="1"/>
</dbReference>
<gene>
    <name evidence="3" type="ORF">Acor_08340</name>
</gene>
<keyword evidence="1" id="KW-0238">DNA-binding</keyword>